<protein>
    <submittedName>
        <fullName evidence="5">Endoplasmic reticulum resident protein 44</fullName>
    </submittedName>
</protein>
<dbReference type="Pfam" id="PF00085">
    <property type="entry name" value="Thioredoxin"/>
    <property type="match status" value="1"/>
</dbReference>
<feature type="region of interest" description="Disordered" evidence="1">
    <location>
        <begin position="358"/>
        <end position="394"/>
    </location>
</feature>
<dbReference type="InterPro" id="IPR041870">
    <property type="entry name" value="ERp44_PDI_b_1"/>
</dbReference>
<dbReference type="RefSeq" id="XP_045574977.1">
    <property type="nucleotide sequence ID" value="XM_045719021.1"/>
</dbReference>
<dbReference type="Gene3D" id="3.40.30.10">
    <property type="entry name" value="Glutaredoxin"/>
    <property type="match status" value="3"/>
</dbReference>
<dbReference type="CDD" id="cd03070">
    <property type="entry name" value="PDI_b_ERp44"/>
    <property type="match status" value="1"/>
</dbReference>
<proteinExistence type="predicted"/>
<dbReference type="InterPro" id="IPR052643">
    <property type="entry name" value="ERP44"/>
</dbReference>
<sequence>MKLPPIVSSLEVGFFTILLVTGLSTPGQAEITSLDTGNIEDILNNAGVALVNFYADWCRFSQMLQPIFEEASNIAREEFPDVTQVVFARVDCDQHSDIAQRYRISKYPTLKLFRNGMMMKREYRGQRSVTAIADFIRQQKVDPIKEIHSLEEVNTVDRDRRNIIGYFDQKDSENYHTFEKVANILRDDCVFLAAFGDVSQTERFSGDNVIYKPMGETVPDMVYLGSLTNFDLTYAWAQDKCVPLVREITFENGEELTEEGIPFLILFHVKEDTESLEKFQHEVARQLISEKGSINFLHADCEKFRHPLLHIQKTPADCPVIAIDSFRHMYVYPEFRDIEIPGKLRQFVLDLHSGKLHREFHHGPDPTDSTPGQEVDEVASNPPESSFQKLAPSETRYTLLRDRDEL</sequence>
<dbReference type="InterPro" id="IPR036249">
    <property type="entry name" value="Thioredoxin-like_sf"/>
</dbReference>
<name>A0ABM3EV82_SALSA</name>
<evidence type="ECO:0000256" key="2">
    <source>
        <dbReference type="SAM" id="SignalP"/>
    </source>
</evidence>
<evidence type="ECO:0000313" key="4">
    <source>
        <dbReference type="Proteomes" id="UP001652741"/>
    </source>
</evidence>
<dbReference type="Proteomes" id="UP001652741">
    <property type="component" value="Chromosome ssa05"/>
</dbReference>
<keyword evidence="2" id="KW-0732">Signal</keyword>
<feature type="signal peptide" evidence="2">
    <location>
        <begin position="1"/>
        <end position="29"/>
    </location>
</feature>
<keyword evidence="4" id="KW-1185">Reference proteome</keyword>
<dbReference type="PROSITE" id="PS51352">
    <property type="entry name" value="THIOREDOXIN_2"/>
    <property type="match status" value="1"/>
</dbReference>
<organism evidence="4 5">
    <name type="scientific">Salmo salar</name>
    <name type="common">Atlantic salmon</name>
    <dbReference type="NCBI Taxonomy" id="8030"/>
    <lineage>
        <taxon>Eukaryota</taxon>
        <taxon>Metazoa</taxon>
        <taxon>Chordata</taxon>
        <taxon>Craniata</taxon>
        <taxon>Vertebrata</taxon>
        <taxon>Euteleostomi</taxon>
        <taxon>Actinopterygii</taxon>
        <taxon>Neopterygii</taxon>
        <taxon>Teleostei</taxon>
        <taxon>Protacanthopterygii</taxon>
        <taxon>Salmoniformes</taxon>
        <taxon>Salmonidae</taxon>
        <taxon>Salmoninae</taxon>
        <taxon>Salmo</taxon>
    </lineage>
</organism>
<dbReference type="InterPro" id="IPR013766">
    <property type="entry name" value="Thioredoxin_domain"/>
</dbReference>
<dbReference type="PANTHER" id="PTHR46295:SF1">
    <property type="entry name" value="ENDOPLASMIC RETICULUM RESIDENT PROTEIN 44"/>
    <property type="match status" value="1"/>
</dbReference>
<dbReference type="GeneID" id="106606037"/>
<feature type="chain" id="PRO_5047315471" evidence="2">
    <location>
        <begin position="30"/>
        <end position="406"/>
    </location>
</feature>
<gene>
    <name evidence="5" type="primary">LOC106606037</name>
</gene>
<evidence type="ECO:0000313" key="5">
    <source>
        <dbReference type="RefSeq" id="XP_045574977.1"/>
    </source>
</evidence>
<dbReference type="CDD" id="cd02996">
    <property type="entry name" value="PDI_a_ERp44"/>
    <property type="match status" value="1"/>
</dbReference>
<accession>A0ABM3EV82</accession>
<evidence type="ECO:0000259" key="3">
    <source>
        <dbReference type="PROSITE" id="PS51352"/>
    </source>
</evidence>
<evidence type="ECO:0000256" key="1">
    <source>
        <dbReference type="SAM" id="MobiDB-lite"/>
    </source>
</evidence>
<reference evidence="5" key="1">
    <citation type="submission" date="2025-08" db="UniProtKB">
        <authorList>
            <consortium name="RefSeq"/>
        </authorList>
    </citation>
    <scope>IDENTIFICATION</scope>
</reference>
<feature type="domain" description="Thioredoxin" evidence="3">
    <location>
        <begin position="19"/>
        <end position="141"/>
    </location>
</feature>
<dbReference type="CDD" id="cd03072">
    <property type="entry name" value="PDI_b'_ERp44"/>
    <property type="match status" value="1"/>
</dbReference>
<dbReference type="Pfam" id="PF13848">
    <property type="entry name" value="Thioredoxin_6"/>
    <property type="match status" value="1"/>
</dbReference>
<dbReference type="SUPFAM" id="SSF52833">
    <property type="entry name" value="Thioredoxin-like"/>
    <property type="match status" value="3"/>
</dbReference>
<dbReference type="InterPro" id="IPR041862">
    <property type="entry name" value="ERp44_PDI_b_2"/>
</dbReference>
<dbReference type="PANTHER" id="PTHR46295">
    <property type="entry name" value="ENDOPLASMIC RETICULUM RESIDENT PROTEIN 44"/>
    <property type="match status" value="1"/>
</dbReference>